<dbReference type="AlphaFoldDB" id="L7CEC1"/>
<protein>
    <submittedName>
        <fullName evidence="1">Uncharacterized protein</fullName>
    </submittedName>
</protein>
<evidence type="ECO:0000313" key="2">
    <source>
        <dbReference type="Proteomes" id="UP000010959"/>
    </source>
</evidence>
<sequence>MNQVLSSTDSLVKLNAEGSGLFVANRSTKSVAPFVVQDALADY</sequence>
<proteinExistence type="predicted"/>
<gene>
    <name evidence="1" type="ORF">RBSWK_04647</name>
</gene>
<accession>L7CEC1</accession>
<dbReference type="Proteomes" id="UP000010959">
    <property type="component" value="Unassembled WGS sequence"/>
</dbReference>
<organism evidence="1 2">
    <name type="scientific">Rhodopirellula baltica SWK14</name>
    <dbReference type="NCBI Taxonomy" id="993516"/>
    <lineage>
        <taxon>Bacteria</taxon>
        <taxon>Pseudomonadati</taxon>
        <taxon>Planctomycetota</taxon>
        <taxon>Planctomycetia</taxon>
        <taxon>Pirellulales</taxon>
        <taxon>Pirellulaceae</taxon>
        <taxon>Rhodopirellula</taxon>
    </lineage>
</organism>
<name>L7CEC1_RHOBT</name>
<reference evidence="1 2" key="1">
    <citation type="journal article" date="2013" name="Mar. Genomics">
        <title>Expression of sulfatases in Rhodopirellula baltica and the diversity of sulfatases in the genus Rhodopirellula.</title>
        <authorList>
            <person name="Wegner C.E."/>
            <person name="Richter-Heitmann T."/>
            <person name="Klindworth A."/>
            <person name="Klockow C."/>
            <person name="Richter M."/>
            <person name="Achstetter T."/>
            <person name="Glockner F.O."/>
            <person name="Harder J."/>
        </authorList>
    </citation>
    <scope>NUCLEOTIDE SEQUENCE [LARGE SCALE GENOMIC DNA]</scope>
    <source>
        <strain evidence="1 2">SWK14</strain>
    </source>
</reference>
<dbReference type="PATRIC" id="fig|993516.3.peg.4964"/>
<dbReference type="EMBL" id="AMWG01000124">
    <property type="protein sequence ID" value="ELP31426.1"/>
    <property type="molecule type" value="Genomic_DNA"/>
</dbReference>
<evidence type="ECO:0000313" key="1">
    <source>
        <dbReference type="EMBL" id="ELP31426.1"/>
    </source>
</evidence>
<comment type="caution">
    <text evidence="1">The sequence shown here is derived from an EMBL/GenBank/DDBJ whole genome shotgun (WGS) entry which is preliminary data.</text>
</comment>